<dbReference type="InterPro" id="IPR016032">
    <property type="entry name" value="Sig_transdc_resp-reg_C-effctor"/>
</dbReference>
<reference evidence="12 13" key="1">
    <citation type="submission" date="2019-08" db="EMBL/GenBank/DDBJ databases">
        <title>Complete genome sequence of Terriglobus albidus strain ORNL.</title>
        <authorList>
            <person name="Podar M."/>
        </authorList>
    </citation>
    <scope>NUCLEOTIDE SEQUENCE [LARGE SCALE GENOMIC DNA]</scope>
    <source>
        <strain evidence="12 13">ORNL</strain>
    </source>
</reference>
<dbReference type="KEGG" id="talb:FTW19_23865"/>
<dbReference type="GO" id="GO:0032993">
    <property type="term" value="C:protein-DNA complex"/>
    <property type="evidence" value="ECO:0007669"/>
    <property type="project" value="TreeGrafter"/>
</dbReference>
<dbReference type="GO" id="GO:0000976">
    <property type="term" value="F:transcription cis-regulatory region binding"/>
    <property type="evidence" value="ECO:0007669"/>
    <property type="project" value="TreeGrafter"/>
</dbReference>
<dbReference type="InterPro" id="IPR001789">
    <property type="entry name" value="Sig_transdc_resp-reg_receiver"/>
</dbReference>
<dbReference type="SUPFAM" id="SSF46894">
    <property type="entry name" value="C-terminal effector domain of the bipartite response regulators"/>
    <property type="match status" value="1"/>
</dbReference>
<evidence type="ECO:0000256" key="3">
    <source>
        <dbReference type="ARBA" id="ARBA00022553"/>
    </source>
</evidence>
<dbReference type="CDD" id="cd00383">
    <property type="entry name" value="trans_reg_C"/>
    <property type="match status" value="1"/>
</dbReference>
<feature type="DNA-binding region" description="OmpR/PhoB-type" evidence="9">
    <location>
        <begin position="124"/>
        <end position="226"/>
    </location>
</feature>
<keyword evidence="2" id="KW-0963">Cytoplasm</keyword>
<feature type="domain" description="OmpR/PhoB-type" evidence="11">
    <location>
        <begin position="124"/>
        <end position="226"/>
    </location>
</feature>
<gene>
    <name evidence="12" type="ORF">FTW19_23865</name>
</gene>
<evidence type="ECO:0000313" key="13">
    <source>
        <dbReference type="Proteomes" id="UP000321820"/>
    </source>
</evidence>
<dbReference type="EMBL" id="CP042806">
    <property type="protein sequence ID" value="QEE30765.1"/>
    <property type="molecule type" value="Genomic_DNA"/>
</dbReference>
<dbReference type="InterPro" id="IPR036388">
    <property type="entry name" value="WH-like_DNA-bd_sf"/>
</dbReference>
<protein>
    <submittedName>
        <fullName evidence="12">Response regulator transcription factor</fullName>
    </submittedName>
</protein>
<dbReference type="InterPro" id="IPR011006">
    <property type="entry name" value="CheY-like_superfamily"/>
</dbReference>
<evidence type="ECO:0000256" key="1">
    <source>
        <dbReference type="ARBA" id="ARBA00004496"/>
    </source>
</evidence>
<keyword evidence="5" id="KW-0805">Transcription regulation</keyword>
<dbReference type="GO" id="GO:0006355">
    <property type="term" value="P:regulation of DNA-templated transcription"/>
    <property type="evidence" value="ECO:0007669"/>
    <property type="project" value="InterPro"/>
</dbReference>
<dbReference type="Gene3D" id="3.40.50.2300">
    <property type="match status" value="1"/>
</dbReference>
<dbReference type="RefSeq" id="WP_147650062.1">
    <property type="nucleotide sequence ID" value="NZ_CP042806.1"/>
</dbReference>
<evidence type="ECO:0000256" key="7">
    <source>
        <dbReference type="ARBA" id="ARBA00023163"/>
    </source>
</evidence>
<evidence type="ECO:0000256" key="9">
    <source>
        <dbReference type="PROSITE-ProRule" id="PRU01091"/>
    </source>
</evidence>
<dbReference type="AlphaFoldDB" id="A0A5B9EI89"/>
<keyword evidence="6 9" id="KW-0238">DNA-binding</keyword>
<dbReference type="SUPFAM" id="SSF52172">
    <property type="entry name" value="CheY-like"/>
    <property type="match status" value="1"/>
</dbReference>
<evidence type="ECO:0000259" key="10">
    <source>
        <dbReference type="PROSITE" id="PS50110"/>
    </source>
</evidence>
<evidence type="ECO:0000256" key="8">
    <source>
        <dbReference type="PROSITE-ProRule" id="PRU00169"/>
    </source>
</evidence>
<dbReference type="Pfam" id="PF00486">
    <property type="entry name" value="Trans_reg_C"/>
    <property type="match status" value="1"/>
</dbReference>
<dbReference type="GO" id="GO:0005829">
    <property type="term" value="C:cytosol"/>
    <property type="evidence" value="ECO:0007669"/>
    <property type="project" value="TreeGrafter"/>
</dbReference>
<evidence type="ECO:0000256" key="2">
    <source>
        <dbReference type="ARBA" id="ARBA00022490"/>
    </source>
</evidence>
<dbReference type="Proteomes" id="UP000321820">
    <property type="component" value="Chromosome"/>
</dbReference>
<evidence type="ECO:0000256" key="4">
    <source>
        <dbReference type="ARBA" id="ARBA00023012"/>
    </source>
</evidence>
<keyword evidence="3 8" id="KW-0597">Phosphoprotein</keyword>
<dbReference type="PROSITE" id="PS50110">
    <property type="entry name" value="RESPONSE_REGULATORY"/>
    <property type="match status" value="1"/>
</dbReference>
<evidence type="ECO:0000313" key="12">
    <source>
        <dbReference type="EMBL" id="QEE30765.1"/>
    </source>
</evidence>
<organism evidence="12 13">
    <name type="scientific">Terriglobus albidus</name>
    <dbReference type="NCBI Taxonomy" id="1592106"/>
    <lineage>
        <taxon>Bacteria</taxon>
        <taxon>Pseudomonadati</taxon>
        <taxon>Acidobacteriota</taxon>
        <taxon>Terriglobia</taxon>
        <taxon>Terriglobales</taxon>
        <taxon>Acidobacteriaceae</taxon>
        <taxon>Terriglobus</taxon>
    </lineage>
</organism>
<keyword evidence="13" id="KW-1185">Reference proteome</keyword>
<comment type="subcellular location">
    <subcellularLocation>
        <location evidence="1">Cytoplasm</location>
    </subcellularLocation>
</comment>
<dbReference type="PROSITE" id="PS51755">
    <property type="entry name" value="OMPR_PHOB"/>
    <property type="match status" value="1"/>
</dbReference>
<name>A0A5B9EI89_9BACT</name>
<feature type="domain" description="Response regulatory" evidence="10">
    <location>
        <begin position="3"/>
        <end position="116"/>
    </location>
</feature>
<dbReference type="InterPro" id="IPR039420">
    <property type="entry name" value="WalR-like"/>
</dbReference>
<dbReference type="PANTHER" id="PTHR48111:SF39">
    <property type="entry name" value="TRANSCRIPTIONAL REGULATORY PROTEIN CPXR"/>
    <property type="match status" value="1"/>
</dbReference>
<evidence type="ECO:0000256" key="6">
    <source>
        <dbReference type="ARBA" id="ARBA00023125"/>
    </source>
</evidence>
<dbReference type="Gene3D" id="6.10.250.690">
    <property type="match status" value="1"/>
</dbReference>
<keyword evidence="4" id="KW-0902">Two-component regulatory system</keyword>
<dbReference type="OrthoDB" id="9793321at2"/>
<dbReference type="Gene3D" id="1.10.10.10">
    <property type="entry name" value="Winged helix-like DNA-binding domain superfamily/Winged helix DNA-binding domain"/>
    <property type="match status" value="1"/>
</dbReference>
<evidence type="ECO:0000256" key="5">
    <source>
        <dbReference type="ARBA" id="ARBA00023015"/>
    </source>
</evidence>
<keyword evidence="7" id="KW-0804">Transcription</keyword>
<feature type="modified residue" description="4-aspartylphosphate" evidence="8">
    <location>
        <position position="52"/>
    </location>
</feature>
<dbReference type="SMART" id="SM00862">
    <property type="entry name" value="Trans_reg_C"/>
    <property type="match status" value="1"/>
</dbReference>
<dbReference type="InterPro" id="IPR001867">
    <property type="entry name" value="OmpR/PhoB-type_DNA-bd"/>
</dbReference>
<accession>A0A5B9EI89</accession>
<dbReference type="SMART" id="SM00448">
    <property type="entry name" value="REC"/>
    <property type="match status" value="1"/>
</dbReference>
<proteinExistence type="predicted"/>
<dbReference type="GO" id="GO:0000156">
    <property type="term" value="F:phosphorelay response regulator activity"/>
    <property type="evidence" value="ECO:0007669"/>
    <property type="project" value="TreeGrafter"/>
</dbReference>
<evidence type="ECO:0000259" key="11">
    <source>
        <dbReference type="PROSITE" id="PS51755"/>
    </source>
</evidence>
<dbReference type="Pfam" id="PF00072">
    <property type="entry name" value="Response_reg"/>
    <property type="match status" value="1"/>
</dbReference>
<sequence length="231" mass="25922">MRPVLIIDDDVELCSMLRDYLAMHGFDLCMAHTGRDGLDAIRRGNHDVVLLDIMLPDMNGYKVLSALREFSTVGVLLLTTLKEEADRVAGLECGADDFVPKPFSTRELVARIRAMVRRQERLAAVTIPIQGSEGLSLNLYKRVVSYRESQLALTDVEFALLKALFDAPGAVLSREDLTNRVLDRPFHPFDRSVDMHISRLRKKLESLHALPYTIKTVRSSGYVLVSETAGH</sequence>
<dbReference type="PANTHER" id="PTHR48111">
    <property type="entry name" value="REGULATOR OF RPOS"/>
    <property type="match status" value="1"/>
</dbReference>